<dbReference type="PANTHER" id="PTHR48182:SF2">
    <property type="entry name" value="PROTEIN SERAC1"/>
    <property type="match status" value="1"/>
</dbReference>
<dbReference type="GO" id="GO:0016787">
    <property type="term" value="F:hydrolase activity"/>
    <property type="evidence" value="ECO:0007669"/>
    <property type="project" value="UniProtKB-KW"/>
</dbReference>
<accession>A0A5P8K2X2</accession>
<protein>
    <submittedName>
        <fullName evidence="6">Alpha/beta hydrolase</fullName>
    </submittedName>
</protein>
<evidence type="ECO:0000313" key="7">
    <source>
        <dbReference type="Proteomes" id="UP000327294"/>
    </source>
</evidence>
<proteinExistence type="predicted"/>
<dbReference type="Pfam" id="PF12697">
    <property type="entry name" value="Abhydrolase_6"/>
    <property type="match status" value="1"/>
</dbReference>
<dbReference type="SUPFAM" id="SSF53474">
    <property type="entry name" value="alpha/beta-Hydrolases"/>
    <property type="match status" value="1"/>
</dbReference>
<feature type="domain" description="AB hydrolase-1" evidence="5">
    <location>
        <begin position="38"/>
        <end position="180"/>
    </location>
</feature>
<keyword evidence="7" id="KW-1185">Reference proteome</keyword>
<keyword evidence="6" id="KW-0378">Hydrolase</keyword>
<dbReference type="InterPro" id="IPR029058">
    <property type="entry name" value="AB_hydrolase_fold"/>
</dbReference>
<keyword evidence="4" id="KW-0472">Membrane</keyword>
<organism evidence="6 7">
    <name type="scientific">Streptomyces phaeolivaceus</name>
    <dbReference type="NCBI Taxonomy" id="2653200"/>
    <lineage>
        <taxon>Bacteria</taxon>
        <taxon>Bacillati</taxon>
        <taxon>Actinomycetota</taxon>
        <taxon>Actinomycetes</taxon>
        <taxon>Kitasatosporales</taxon>
        <taxon>Streptomycetaceae</taxon>
        <taxon>Streptomyces</taxon>
    </lineage>
</organism>
<dbReference type="AlphaFoldDB" id="A0A5P8K2X2"/>
<sequence>MCATGSEQRHRCATISRTQASRGVHGGVVSSGTTNLGVVFIHGLFSSEKTWDTFAGLIESDEELASVTVTRFAYASPKLRRFRPDRRTPDYNDLAERLKTFLHFEASEYDRLVLVAHSQGGLIVQRYLARMLNDGQGEALTKIQGVVLFACPNDGSDFVRPLRNAWWRSNPQVRALAPLDSEVKDAQRTVLRQVVEAPEVGPAMCPIPFWVFGGIEDNVVVRASAQGVFPRVFMLPGDHFSIIEPDSHKAPAYLALRERLLDTEPSPSSFPQFSGAGVMRG</sequence>
<evidence type="ECO:0000256" key="3">
    <source>
        <dbReference type="ARBA" id="ARBA00022824"/>
    </source>
</evidence>
<dbReference type="InterPro" id="IPR000073">
    <property type="entry name" value="AB_hydrolase_1"/>
</dbReference>
<dbReference type="KEGG" id="sphv:F9278_15195"/>
<dbReference type="Proteomes" id="UP000327294">
    <property type="component" value="Chromosome"/>
</dbReference>
<comment type="subcellular location">
    <subcellularLocation>
        <location evidence="1">Endoplasmic reticulum</location>
    </subcellularLocation>
    <subcellularLocation>
        <location evidence="2">Membrane</location>
    </subcellularLocation>
</comment>
<dbReference type="InterPro" id="IPR052374">
    <property type="entry name" value="SERAC1"/>
</dbReference>
<dbReference type="GO" id="GO:0016020">
    <property type="term" value="C:membrane"/>
    <property type="evidence" value="ECO:0007669"/>
    <property type="project" value="UniProtKB-SubCell"/>
</dbReference>
<keyword evidence="3" id="KW-0256">Endoplasmic reticulum</keyword>
<evidence type="ECO:0000259" key="5">
    <source>
        <dbReference type="Pfam" id="PF12697"/>
    </source>
</evidence>
<dbReference type="Gene3D" id="3.40.50.1820">
    <property type="entry name" value="alpha/beta hydrolase"/>
    <property type="match status" value="1"/>
</dbReference>
<evidence type="ECO:0000256" key="1">
    <source>
        <dbReference type="ARBA" id="ARBA00004240"/>
    </source>
</evidence>
<dbReference type="PANTHER" id="PTHR48182">
    <property type="entry name" value="PROTEIN SERAC1"/>
    <property type="match status" value="1"/>
</dbReference>
<evidence type="ECO:0000313" key="6">
    <source>
        <dbReference type="EMBL" id="QFQ97330.1"/>
    </source>
</evidence>
<name>A0A5P8K2X2_9ACTN</name>
<reference evidence="6 7" key="1">
    <citation type="submission" date="2019-10" db="EMBL/GenBank/DDBJ databases">
        <title>Streptomyces sp. strain GY16 isolated from leaves of Broussonetia papyrifera.</title>
        <authorList>
            <person name="Mo P."/>
        </authorList>
    </citation>
    <scope>NUCLEOTIDE SEQUENCE [LARGE SCALE GENOMIC DNA]</scope>
    <source>
        <strain evidence="6 7">GY16</strain>
    </source>
</reference>
<evidence type="ECO:0000256" key="2">
    <source>
        <dbReference type="ARBA" id="ARBA00004370"/>
    </source>
</evidence>
<dbReference type="EMBL" id="CP045096">
    <property type="protein sequence ID" value="QFQ97330.1"/>
    <property type="molecule type" value="Genomic_DNA"/>
</dbReference>
<gene>
    <name evidence="6" type="ORF">F9278_15195</name>
</gene>
<evidence type="ECO:0000256" key="4">
    <source>
        <dbReference type="ARBA" id="ARBA00023136"/>
    </source>
</evidence>